<evidence type="ECO:0000259" key="1">
    <source>
        <dbReference type="Pfam" id="PF08818"/>
    </source>
</evidence>
<accession>A0A7C9HTB0</accession>
<reference evidence="2 3" key="1">
    <citation type="submission" date="2019-12" db="EMBL/GenBank/DDBJ databases">
        <authorList>
            <person name="Xu J."/>
        </authorList>
    </citation>
    <scope>NUCLEOTIDE SEQUENCE [LARGE SCALE GENOMIC DNA]</scope>
    <source>
        <strain evidence="2 3">HX-5-24</strain>
    </source>
</reference>
<organism evidence="2 3">
    <name type="scientific">Noviluteimonas gilva</name>
    <dbReference type="NCBI Taxonomy" id="2682097"/>
    <lineage>
        <taxon>Bacteria</taxon>
        <taxon>Pseudomonadati</taxon>
        <taxon>Pseudomonadota</taxon>
        <taxon>Gammaproteobacteria</taxon>
        <taxon>Lysobacterales</taxon>
        <taxon>Lysobacteraceae</taxon>
        <taxon>Noviluteimonas</taxon>
    </lineage>
</organism>
<dbReference type="AlphaFoldDB" id="A0A7C9HTB0"/>
<dbReference type="SUPFAM" id="SSF159888">
    <property type="entry name" value="YdhG-like"/>
    <property type="match status" value="1"/>
</dbReference>
<keyword evidence="3" id="KW-1185">Reference proteome</keyword>
<dbReference type="RefSeq" id="WP_156641721.1">
    <property type="nucleotide sequence ID" value="NZ_WOXT01000002.1"/>
</dbReference>
<evidence type="ECO:0000313" key="3">
    <source>
        <dbReference type="Proteomes" id="UP000479692"/>
    </source>
</evidence>
<feature type="domain" description="YdhG-like" evidence="1">
    <location>
        <begin position="19"/>
        <end position="110"/>
    </location>
</feature>
<proteinExistence type="predicted"/>
<dbReference type="EMBL" id="WOXT01000002">
    <property type="protein sequence ID" value="MUV14431.1"/>
    <property type="molecule type" value="Genomic_DNA"/>
</dbReference>
<evidence type="ECO:0000313" key="2">
    <source>
        <dbReference type="EMBL" id="MUV14431.1"/>
    </source>
</evidence>
<name>A0A7C9HTB0_9GAMM</name>
<dbReference type="InterPro" id="IPR014922">
    <property type="entry name" value="YdhG-like"/>
</dbReference>
<comment type="caution">
    <text evidence="2">The sequence shown here is derived from an EMBL/GenBank/DDBJ whole genome shotgun (WGS) entry which is preliminary data.</text>
</comment>
<gene>
    <name evidence="2" type="ORF">GN331_09455</name>
</gene>
<dbReference type="Pfam" id="PF08818">
    <property type="entry name" value="DUF1801"/>
    <property type="match status" value="1"/>
</dbReference>
<dbReference type="Proteomes" id="UP000479692">
    <property type="component" value="Unassembled WGS sequence"/>
</dbReference>
<sequence length="199" mass="22435">MTTDPRIDAYIARQADFARPILEHVRAVVHEACPQVEETIKWSMPTFVYGGGILCGMAAFKQHASFGYWKHALVVGEGEPRDGMGSYGKLTSLKELPPKKTLIAHIRKAMQLNLEKAPPTRKASAPKPPPEVPTDLAAALKKNAKARKHYEAFPPGAQREYVEWITDAKREETRASRLAQAVEWIAEGKRRNWKYENCR</sequence>
<dbReference type="Gene3D" id="3.90.1150.200">
    <property type="match status" value="1"/>
</dbReference>
<protein>
    <recommendedName>
        <fullName evidence="1">YdhG-like domain-containing protein</fullName>
    </recommendedName>
</protein>
<dbReference type="Pfam" id="PF13376">
    <property type="entry name" value="OmdA"/>
    <property type="match status" value="1"/>
</dbReference>